<organism evidence="2 3">
    <name type="scientific">Rattus norvegicus</name>
    <name type="common">Rat</name>
    <dbReference type="NCBI Taxonomy" id="10116"/>
    <lineage>
        <taxon>Eukaryota</taxon>
        <taxon>Metazoa</taxon>
        <taxon>Chordata</taxon>
        <taxon>Craniata</taxon>
        <taxon>Vertebrata</taxon>
        <taxon>Euteleostomi</taxon>
        <taxon>Mammalia</taxon>
        <taxon>Eutheria</taxon>
        <taxon>Euarchontoglires</taxon>
        <taxon>Glires</taxon>
        <taxon>Rodentia</taxon>
        <taxon>Myomorpha</taxon>
        <taxon>Muroidea</taxon>
        <taxon>Muridae</taxon>
        <taxon>Murinae</taxon>
        <taxon>Rattus</taxon>
    </lineage>
</organism>
<gene>
    <name evidence="2" type="ORF">rCG_43447</name>
</gene>
<keyword evidence="1" id="KW-0812">Transmembrane</keyword>
<accession>A6JID8</accession>
<keyword evidence="1" id="KW-0472">Membrane</keyword>
<dbReference type="Proteomes" id="UP000234681">
    <property type="component" value="Chromosome 9"/>
</dbReference>
<dbReference type="EMBL" id="CH473987">
    <property type="protein sequence ID" value="EDM18944.1"/>
    <property type="molecule type" value="Genomic_DNA"/>
</dbReference>
<evidence type="ECO:0000313" key="3">
    <source>
        <dbReference type="Proteomes" id="UP000234681"/>
    </source>
</evidence>
<evidence type="ECO:0000313" key="2">
    <source>
        <dbReference type="EMBL" id="EDM18944.1"/>
    </source>
</evidence>
<reference evidence="2 3" key="1">
    <citation type="submission" date="2005-09" db="EMBL/GenBank/DDBJ databases">
        <authorList>
            <person name="Mural R.J."/>
            <person name="Li P.W."/>
            <person name="Adams M.D."/>
            <person name="Amanatides P.G."/>
            <person name="Baden-Tillson H."/>
            <person name="Barnstead M."/>
            <person name="Chin S.H."/>
            <person name="Dew I."/>
            <person name="Evans C.A."/>
            <person name="Ferriera S."/>
            <person name="Flanigan M."/>
            <person name="Fosler C."/>
            <person name="Glodek A."/>
            <person name="Gu Z."/>
            <person name="Holt R.A."/>
            <person name="Jennings D."/>
            <person name="Kraft C.L."/>
            <person name="Lu F."/>
            <person name="Nguyen T."/>
            <person name="Nusskern D.R."/>
            <person name="Pfannkoch C.M."/>
            <person name="Sitter C."/>
            <person name="Sutton G.G."/>
            <person name="Venter J.C."/>
            <person name="Wang Z."/>
            <person name="Woodage T."/>
            <person name="Zheng X.H."/>
            <person name="Zhong F."/>
        </authorList>
    </citation>
    <scope>NUCLEOTIDE SEQUENCE [LARGE SCALE GENOMIC DNA]</scope>
    <source>
        <strain>BN</strain>
        <strain evidence="3">Sprague-Dawley</strain>
    </source>
</reference>
<keyword evidence="1" id="KW-1133">Transmembrane helix</keyword>
<feature type="transmembrane region" description="Helical" evidence="1">
    <location>
        <begin position="20"/>
        <end position="36"/>
    </location>
</feature>
<dbReference type="AlphaFoldDB" id="A6JID8"/>
<protein>
    <submittedName>
        <fullName evidence="2">RCG43447</fullName>
    </submittedName>
</protein>
<evidence type="ECO:0000256" key="1">
    <source>
        <dbReference type="SAM" id="Phobius"/>
    </source>
</evidence>
<name>A6JID8_RAT</name>
<proteinExistence type="predicted"/>
<sequence>MIFESGREQGVWKHTAFSEAFFYSFIVLLSLWKALCKSSWP</sequence>